<evidence type="ECO:0000313" key="2">
    <source>
        <dbReference type="EMBL" id="BDZ46861.1"/>
    </source>
</evidence>
<gene>
    <name evidence="2" type="ORF">GCM10025866_27700</name>
</gene>
<evidence type="ECO:0000313" key="3">
    <source>
        <dbReference type="Proteomes" id="UP001321498"/>
    </source>
</evidence>
<keyword evidence="3" id="KW-1185">Reference proteome</keyword>
<proteinExistence type="predicted"/>
<feature type="domain" description="Molybdopterin dinucleotide-binding" evidence="1">
    <location>
        <begin position="1"/>
        <end position="77"/>
    </location>
</feature>
<evidence type="ECO:0000259" key="1">
    <source>
        <dbReference type="Pfam" id="PF01568"/>
    </source>
</evidence>
<protein>
    <recommendedName>
        <fullName evidence="1">Molybdopterin dinucleotide-binding domain-containing protein</fullName>
    </recommendedName>
</protein>
<dbReference type="Proteomes" id="UP001321498">
    <property type="component" value="Chromosome"/>
</dbReference>
<reference evidence="3" key="1">
    <citation type="journal article" date="2019" name="Int. J. Syst. Evol. Microbiol.">
        <title>The Global Catalogue of Microorganisms (GCM) 10K type strain sequencing project: providing services to taxonomists for standard genome sequencing and annotation.</title>
        <authorList>
            <consortium name="The Broad Institute Genomics Platform"/>
            <consortium name="The Broad Institute Genome Sequencing Center for Infectious Disease"/>
            <person name="Wu L."/>
            <person name="Ma J."/>
        </authorList>
    </citation>
    <scope>NUCLEOTIDE SEQUENCE [LARGE SCALE GENOMIC DNA]</scope>
    <source>
        <strain evidence="3">NBRC 108725</strain>
    </source>
</reference>
<organism evidence="2 3">
    <name type="scientific">Naasia aerilata</name>
    <dbReference type="NCBI Taxonomy" id="1162966"/>
    <lineage>
        <taxon>Bacteria</taxon>
        <taxon>Bacillati</taxon>
        <taxon>Actinomycetota</taxon>
        <taxon>Actinomycetes</taxon>
        <taxon>Micrococcales</taxon>
        <taxon>Microbacteriaceae</taxon>
        <taxon>Naasia</taxon>
    </lineage>
</organism>
<sequence>MVLVNADDLREFGLEEGDLVDLVSEYADGVERRAEHFKVVPYSTPRGNAAAYYPETNVLVPLDSTADVSNTPTSKSVTIRLEKVREVAAVPA</sequence>
<dbReference type="Pfam" id="PF01568">
    <property type="entry name" value="Molydop_binding"/>
    <property type="match status" value="1"/>
</dbReference>
<accession>A0ABN6XT72</accession>
<dbReference type="SUPFAM" id="SSF50692">
    <property type="entry name" value="ADC-like"/>
    <property type="match status" value="1"/>
</dbReference>
<dbReference type="InterPro" id="IPR009010">
    <property type="entry name" value="Asp_de-COase-like_dom_sf"/>
</dbReference>
<name>A0ABN6XT72_9MICO</name>
<dbReference type="EMBL" id="AP027731">
    <property type="protein sequence ID" value="BDZ46861.1"/>
    <property type="molecule type" value="Genomic_DNA"/>
</dbReference>
<dbReference type="InterPro" id="IPR006657">
    <property type="entry name" value="MoPterin_dinucl-bd_dom"/>
</dbReference>